<sequence>MLNYRYNLKELLNTLENAGELDLFVTDIFRFNLICEETCGVKEILFDEHVAPESKNQYFQKVFANLVGENFKKFILQLIENNDLHFYEMISSKFVDLLSKTKNSLFVEVWSALDLTPEQLDTLRRELERLESKKVYLHNVVSKNVLGGFILKRGEKMLDLSVQAGLEQLKTALV</sequence>
<evidence type="ECO:0000313" key="10">
    <source>
        <dbReference type="Proteomes" id="UP000269352"/>
    </source>
</evidence>
<evidence type="ECO:0000256" key="6">
    <source>
        <dbReference type="ARBA" id="ARBA00023310"/>
    </source>
</evidence>
<dbReference type="EMBL" id="BGZN01000001">
    <property type="protein sequence ID" value="GBR72634.1"/>
    <property type="molecule type" value="Genomic_DNA"/>
</dbReference>
<comment type="subcellular location">
    <subcellularLocation>
        <location evidence="7">Cell membrane</location>
        <topology evidence="7">Peripheral membrane protein</topology>
    </subcellularLocation>
    <subcellularLocation>
        <location evidence="1">Membrane</location>
    </subcellularLocation>
</comment>
<evidence type="ECO:0000256" key="8">
    <source>
        <dbReference type="SAM" id="Coils"/>
    </source>
</evidence>
<evidence type="ECO:0000256" key="7">
    <source>
        <dbReference type="HAMAP-Rule" id="MF_01416"/>
    </source>
</evidence>
<dbReference type="SUPFAM" id="SSF47928">
    <property type="entry name" value="N-terminal domain of the delta subunit of the F1F0-ATP synthase"/>
    <property type="match status" value="1"/>
</dbReference>
<dbReference type="InterPro" id="IPR026015">
    <property type="entry name" value="ATP_synth_OSCP/delta_N_sf"/>
</dbReference>
<keyword evidence="7" id="KW-0139">CF(1)</keyword>
<keyword evidence="3 7" id="KW-0375">Hydrogen ion transport</keyword>
<dbReference type="InterPro" id="IPR000711">
    <property type="entry name" value="ATPase_OSCP/dsu"/>
</dbReference>
<evidence type="ECO:0000256" key="2">
    <source>
        <dbReference type="ARBA" id="ARBA00022448"/>
    </source>
</evidence>
<dbReference type="PANTHER" id="PTHR11910">
    <property type="entry name" value="ATP SYNTHASE DELTA CHAIN"/>
    <property type="match status" value="1"/>
</dbReference>
<keyword evidence="10" id="KW-1185">Reference proteome</keyword>
<keyword evidence="2 7" id="KW-0813">Transport</keyword>
<dbReference type="GO" id="GO:0005886">
    <property type="term" value="C:plasma membrane"/>
    <property type="evidence" value="ECO:0007669"/>
    <property type="project" value="UniProtKB-SubCell"/>
</dbReference>
<proteinExistence type="inferred from homology"/>
<dbReference type="AlphaFoldDB" id="A0A388T7K3"/>
<gene>
    <name evidence="7 9" type="primary">atpH</name>
    <name evidence="9" type="ORF">NO1_0138</name>
</gene>
<evidence type="ECO:0000256" key="1">
    <source>
        <dbReference type="ARBA" id="ARBA00004370"/>
    </source>
</evidence>
<accession>A0A388T7K3</accession>
<comment type="function">
    <text evidence="7">This protein is part of the stalk that links CF(0) to CF(1). It either transmits conformational changes from CF(0) to CF(1) or is implicated in proton conduction.</text>
</comment>
<evidence type="ECO:0000313" key="9">
    <source>
        <dbReference type="EMBL" id="GBR72634.1"/>
    </source>
</evidence>
<comment type="similarity">
    <text evidence="7">Belongs to the ATPase delta chain family.</text>
</comment>
<comment type="caution">
    <text evidence="9">The sequence shown here is derived from an EMBL/GenBank/DDBJ whole genome shotgun (WGS) entry which is preliminary data.</text>
</comment>
<evidence type="ECO:0000256" key="3">
    <source>
        <dbReference type="ARBA" id="ARBA00022781"/>
    </source>
</evidence>
<dbReference type="Gene3D" id="1.10.520.20">
    <property type="entry name" value="N-terminal domain of the delta subunit of the F1F0-ATP synthase"/>
    <property type="match status" value="1"/>
</dbReference>
<keyword evidence="5 7" id="KW-0472">Membrane</keyword>
<protein>
    <recommendedName>
        <fullName evidence="7">ATP synthase subunit delta</fullName>
    </recommendedName>
    <alternativeName>
        <fullName evidence="7">ATP synthase F(1) sector subunit delta</fullName>
    </alternativeName>
    <alternativeName>
        <fullName evidence="7">F-type ATPase subunit delta</fullName>
        <shortName evidence="7">F-ATPase subunit delta</shortName>
    </alternativeName>
</protein>
<dbReference type="PRINTS" id="PR00125">
    <property type="entry name" value="ATPASEDELTA"/>
</dbReference>
<keyword evidence="7" id="KW-1003">Cell membrane</keyword>
<keyword evidence="6 7" id="KW-0066">ATP synthesis</keyword>
<dbReference type="NCBIfam" id="TIGR01145">
    <property type="entry name" value="ATP_synt_delta"/>
    <property type="match status" value="1"/>
</dbReference>
<name>A0A388T7K3_TERA1</name>
<dbReference type="Pfam" id="PF00213">
    <property type="entry name" value="OSCP"/>
    <property type="match status" value="1"/>
</dbReference>
<evidence type="ECO:0000256" key="4">
    <source>
        <dbReference type="ARBA" id="ARBA00023065"/>
    </source>
</evidence>
<reference evidence="9 10" key="1">
    <citation type="journal article" date="2019" name="ISME J.">
        <title>Genome analyses of uncultured TG2/ZB3 bacteria in 'Margulisbacteria' specifically attached to ectosymbiotic spirochetes of protists in the termite gut.</title>
        <authorList>
            <person name="Utami Y.D."/>
            <person name="Kuwahara H."/>
            <person name="Igai K."/>
            <person name="Murakami T."/>
            <person name="Sugaya K."/>
            <person name="Morikawa T."/>
            <person name="Nagura Y."/>
            <person name="Yuki M."/>
            <person name="Deevong P."/>
            <person name="Inoue T."/>
            <person name="Kihara K."/>
            <person name="Lo N."/>
            <person name="Yamada A."/>
            <person name="Ohkuma M."/>
            <person name="Hongoh Y."/>
        </authorList>
    </citation>
    <scope>NUCLEOTIDE SEQUENCE [LARGE SCALE GENOMIC DNA]</scope>
    <source>
        <strain evidence="9">NkOx7-01</strain>
    </source>
</reference>
<dbReference type="GO" id="GO:0046933">
    <property type="term" value="F:proton-transporting ATP synthase activity, rotational mechanism"/>
    <property type="evidence" value="ECO:0007669"/>
    <property type="project" value="UniProtKB-UniRule"/>
</dbReference>
<dbReference type="HAMAP" id="MF_01416">
    <property type="entry name" value="ATP_synth_delta_bact"/>
    <property type="match status" value="1"/>
</dbReference>
<feature type="coiled-coil region" evidence="8">
    <location>
        <begin position="113"/>
        <end position="140"/>
    </location>
</feature>
<keyword evidence="8" id="KW-0175">Coiled coil</keyword>
<evidence type="ECO:0000256" key="5">
    <source>
        <dbReference type="ARBA" id="ARBA00023136"/>
    </source>
</evidence>
<dbReference type="GO" id="GO:0045259">
    <property type="term" value="C:proton-transporting ATP synthase complex"/>
    <property type="evidence" value="ECO:0007669"/>
    <property type="project" value="UniProtKB-KW"/>
</dbReference>
<dbReference type="Proteomes" id="UP000269352">
    <property type="component" value="Unassembled WGS sequence"/>
</dbReference>
<comment type="function">
    <text evidence="7">F(1)F(0) ATP synthase produces ATP from ADP in the presence of a proton or sodium gradient. F-type ATPases consist of two structural domains, F(1) containing the extramembraneous catalytic core and F(0) containing the membrane proton channel, linked together by a central stalk and a peripheral stalk. During catalysis, ATP synthesis in the catalytic domain of F(1) is coupled via a rotary mechanism of the central stalk subunits to proton translocation.</text>
</comment>
<organism evidence="9 10">
    <name type="scientific">Termititenax aidoneus</name>
    <dbReference type="NCBI Taxonomy" id="2218524"/>
    <lineage>
        <taxon>Bacteria</taxon>
        <taxon>Bacillati</taxon>
        <taxon>Candidatus Margulisiibacteriota</taxon>
        <taxon>Candidatus Termititenacia</taxon>
        <taxon>Candidatus Termititenacales</taxon>
        <taxon>Candidatus Termititenacaceae</taxon>
        <taxon>Candidatus Termititenax</taxon>
    </lineage>
</organism>
<keyword evidence="4 7" id="KW-0406">Ion transport</keyword>